<gene>
    <name evidence="2" type="ORF">OM076_01510</name>
</gene>
<feature type="transmembrane region" description="Helical" evidence="1">
    <location>
        <begin position="63"/>
        <end position="84"/>
    </location>
</feature>
<dbReference type="RefSeq" id="WP_270037554.1">
    <property type="nucleotide sequence ID" value="NZ_JAPDOD010000001.1"/>
</dbReference>
<evidence type="ECO:0000313" key="2">
    <source>
        <dbReference type="EMBL" id="MDA0158925.1"/>
    </source>
</evidence>
<comment type="caution">
    <text evidence="2">The sequence shown here is derived from an EMBL/GenBank/DDBJ whole genome shotgun (WGS) entry which is preliminary data.</text>
</comment>
<keyword evidence="3" id="KW-1185">Reference proteome</keyword>
<evidence type="ECO:0000313" key="3">
    <source>
        <dbReference type="Proteomes" id="UP001149140"/>
    </source>
</evidence>
<proteinExistence type="predicted"/>
<keyword evidence="1" id="KW-1133">Transmembrane helix</keyword>
<dbReference type="Proteomes" id="UP001149140">
    <property type="component" value="Unassembled WGS sequence"/>
</dbReference>
<sequence length="165" mass="16907">MSTLVAIAYPDLQTAEKVRAELIQATKEQILQLEDAVVVEHRADGKIKLHQAMSPAGTAAAGGAVWGGLIGLLFLAPLLGMAIGGASGALAGKMTDTGVNDDFLKNLGANMPPGGAALIILGRAGAPAKVIDRMRPYGGELIQTSLDDEAEERLRVALGEPVAAA</sequence>
<reference evidence="2" key="1">
    <citation type="submission" date="2022-10" db="EMBL/GenBank/DDBJ databases">
        <title>The WGS of Solirubrobacter ginsenosidimutans DSM 21036.</title>
        <authorList>
            <person name="Jiang Z."/>
        </authorList>
    </citation>
    <scope>NUCLEOTIDE SEQUENCE</scope>
    <source>
        <strain evidence="2">DSM 21036</strain>
    </source>
</reference>
<keyword evidence="1" id="KW-0812">Transmembrane</keyword>
<keyword evidence="1" id="KW-0472">Membrane</keyword>
<name>A0A9X3RXU2_9ACTN</name>
<organism evidence="2 3">
    <name type="scientific">Solirubrobacter ginsenosidimutans</name>
    <dbReference type="NCBI Taxonomy" id="490573"/>
    <lineage>
        <taxon>Bacteria</taxon>
        <taxon>Bacillati</taxon>
        <taxon>Actinomycetota</taxon>
        <taxon>Thermoleophilia</taxon>
        <taxon>Solirubrobacterales</taxon>
        <taxon>Solirubrobacteraceae</taxon>
        <taxon>Solirubrobacter</taxon>
    </lineage>
</organism>
<protein>
    <submittedName>
        <fullName evidence="2">DUF1269 domain-containing protein</fullName>
    </submittedName>
</protein>
<dbReference type="AlphaFoldDB" id="A0A9X3RXU2"/>
<evidence type="ECO:0000256" key="1">
    <source>
        <dbReference type="SAM" id="Phobius"/>
    </source>
</evidence>
<dbReference type="InterPro" id="IPR009200">
    <property type="entry name" value="DUF1269_membrane"/>
</dbReference>
<accession>A0A9X3RXU2</accession>
<dbReference type="EMBL" id="JAPDOD010000001">
    <property type="protein sequence ID" value="MDA0158925.1"/>
    <property type="molecule type" value="Genomic_DNA"/>
</dbReference>
<dbReference type="Pfam" id="PF06897">
    <property type="entry name" value="DUF1269"/>
    <property type="match status" value="1"/>
</dbReference>